<dbReference type="STRING" id="1255658.FM114_03680"/>
<feature type="domain" description="Phytase-like" evidence="1">
    <location>
        <begin position="409"/>
        <end position="487"/>
    </location>
</feature>
<dbReference type="Proteomes" id="UP000188342">
    <property type="component" value="Unassembled WGS sequence"/>
</dbReference>
<reference evidence="2 3" key="1">
    <citation type="submission" date="2017-02" db="EMBL/GenBank/DDBJ databases">
        <authorList>
            <person name="Peterson S.W."/>
        </authorList>
    </citation>
    <scope>NUCLEOTIDE SEQUENCE [LARGE SCALE GENOMIC DNA]</scope>
    <source>
        <strain evidence="2 3">LSP_Lj1</strain>
    </source>
</reference>
<keyword evidence="2" id="KW-0378">Hydrolase</keyword>
<dbReference type="InterPro" id="IPR027372">
    <property type="entry name" value="Phytase-like_dom"/>
</dbReference>
<dbReference type="InterPro" id="IPR052956">
    <property type="entry name" value="Mesenchyme-surface_protein"/>
</dbReference>
<protein>
    <submittedName>
        <fullName evidence="2">Alkaline phosphatase</fullName>
        <ecNumber evidence="2">3.1.3.1</ecNumber>
    </submittedName>
</protein>
<name>A0A1R4ITX3_9ACTN</name>
<dbReference type="PANTHER" id="PTHR46928">
    <property type="entry name" value="MESENCHYME-SPECIFIC CELL SURFACE GLYCOPROTEIN"/>
    <property type="match status" value="1"/>
</dbReference>
<dbReference type="InterPro" id="IPR015943">
    <property type="entry name" value="WD40/YVTN_repeat-like_dom_sf"/>
</dbReference>
<keyword evidence="3" id="KW-1185">Reference proteome</keyword>
<dbReference type="Pfam" id="PF13449">
    <property type="entry name" value="Phytase-like"/>
    <property type="match status" value="1"/>
</dbReference>
<dbReference type="InterPro" id="IPR011048">
    <property type="entry name" value="Haem_d1_sf"/>
</dbReference>
<dbReference type="AlphaFoldDB" id="A0A1R4ITX3"/>
<dbReference type="Gene3D" id="2.130.10.10">
    <property type="entry name" value="YVTN repeat-like/Quinoprotein amine dehydrogenase"/>
    <property type="match status" value="2"/>
</dbReference>
<evidence type="ECO:0000313" key="2">
    <source>
        <dbReference type="EMBL" id="SJN23302.1"/>
    </source>
</evidence>
<dbReference type="EC" id="3.1.3.1" evidence="2"/>
<dbReference type="SUPFAM" id="SSF51004">
    <property type="entry name" value="C-terminal (heme d1) domain of cytochrome cd1-nitrite reductase"/>
    <property type="match status" value="1"/>
</dbReference>
<dbReference type="PANTHER" id="PTHR46928:SF1">
    <property type="entry name" value="MESENCHYME-SPECIFIC CELL SURFACE GLYCOPROTEIN"/>
    <property type="match status" value="1"/>
</dbReference>
<evidence type="ECO:0000259" key="1">
    <source>
        <dbReference type="Pfam" id="PF13449"/>
    </source>
</evidence>
<accession>A0A1R4ITX3</accession>
<evidence type="ECO:0000313" key="3">
    <source>
        <dbReference type="Proteomes" id="UP000188342"/>
    </source>
</evidence>
<dbReference type="RefSeq" id="WP_179110591.1">
    <property type="nucleotide sequence ID" value="NZ_FUKQ01000012.1"/>
</dbReference>
<dbReference type="EMBL" id="FUKQ01000012">
    <property type="protein sequence ID" value="SJN23302.1"/>
    <property type="molecule type" value="Genomic_DNA"/>
</dbReference>
<dbReference type="GO" id="GO:0004035">
    <property type="term" value="F:alkaline phosphatase activity"/>
    <property type="evidence" value="ECO:0007669"/>
    <property type="project" value="UniProtKB-EC"/>
</dbReference>
<gene>
    <name evidence="2" type="ORF">FM114_03680</name>
</gene>
<dbReference type="SUPFAM" id="SSF63829">
    <property type="entry name" value="Calcium-dependent phosphotriesterase"/>
    <property type="match status" value="1"/>
</dbReference>
<organism evidence="2 3">
    <name type="scientific">Luteococcus japonicus LSP_Lj1</name>
    <dbReference type="NCBI Taxonomy" id="1255658"/>
    <lineage>
        <taxon>Bacteria</taxon>
        <taxon>Bacillati</taxon>
        <taxon>Actinomycetota</taxon>
        <taxon>Actinomycetes</taxon>
        <taxon>Propionibacteriales</taxon>
        <taxon>Propionibacteriaceae</taxon>
        <taxon>Luteococcus</taxon>
    </lineage>
</organism>
<sequence length="530" mass="56594">MSPLLHRGLGIAAVTALTCGMVAAPTGSLMVFDLTSSKLLREIDLGGQPDSIDISPDGEWAAIAVENQRDEEFTPEGLDEGALPQLPAGFPASIDLRGEVADWQVKRTELTGLQGMMAADDPEPEYVKFSPDGSQVPPTLQENNHVAIIDPRGQKVLNHFSAGTVTVDGVDTKKDGVIDPTGSITAPREPDSIGWVDGRPVATSNEGAWLGGTRGWTIFDSHDGKVTWDAGNSLEQQVIANGHWPEGRAAKKGVEPEGLAVAAFNGRRYAFVGSERANVVAVYDVTRPSKPRYLQMLPSTNGPEGLLPVPSRNLLVVSSEVEKAEKNIRATVQTYQFSRKAKTAYPQFTATDGIAWGALGALTADPKKPGRLWSATDAAYKDTSILGIDAKGSQGKGKKAIEGAKAPEKMLVETDAKGAVLREVKLPEGYAAKLGKQGIEGVTGTRDGKVLYVAMQREAKGEDVTRIARYDVTTGQWSFYGYQPQATKGWTQEKLEGMTVDAHGDLYVVTDNDGVNDANGKTVLLNLVGP</sequence>
<proteinExistence type="predicted"/>